<accession>A0A4T0FUJ4</accession>
<evidence type="ECO:0008006" key="5">
    <source>
        <dbReference type="Google" id="ProtNLM"/>
    </source>
</evidence>
<feature type="compositionally biased region" description="Basic and acidic residues" evidence="1">
    <location>
        <begin position="427"/>
        <end position="450"/>
    </location>
</feature>
<dbReference type="PANTHER" id="PTHR22851:SF1">
    <property type="entry name" value="GLYCOSYLTRANSFERASE FAMILY 32 PROTEIN"/>
    <property type="match status" value="1"/>
</dbReference>
<dbReference type="AlphaFoldDB" id="A0A4T0FUJ4"/>
<dbReference type="OrthoDB" id="108365at2759"/>
<dbReference type="PANTHER" id="PTHR22851">
    <property type="entry name" value="U3 SMALL NUCLEOLAR RNA U3 SNORNA ASSOCIATED PROTEIN"/>
    <property type="match status" value="1"/>
</dbReference>
<keyword evidence="2" id="KW-1133">Transmembrane helix</keyword>
<dbReference type="InterPro" id="IPR051733">
    <property type="entry name" value="WD_repeat_DCAF13/WDSOF1"/>
</dbReference>
<proteinExistence type="predicted"/>
<dbReference type="EMBL" id="SPNW01000010">
    <property type="protein sequence ID" value="TIA91775.1"/>
    <property type="molecule type" value="Genomic_DNA"/>
</dbReference>
<feature type="transmembrane region" description="Helical" evidence="2">
    <location>
        <begin position="79"/>
        <end position="100"/>
    </location>
</feature>
<feature type="region of interest" description="Disordered" evidence="1">
    <location>
        <begin position="702"/>
        <end position="722"/>
    </location>
</feature>
<dbReference type="Gene3D" id="3.90.550.20">
    <property type="match status" value="1"/>
</dbReference>
<gene>
    <name evidence="3" type="ORF">E3P99_00922</name>
</gene>
<dbReference type="GO" id="GO:0000462">
    <property type="term" value="P:maturation of SSU-rRNA from tricistronic rRNA transcript (SSU-rRNA, 5.8S rRNA, LSU-rRNA)"/>
    <property type="evidence" value="ECO:0007669"/>
    <property type="project" value="TreeGrafter"/>
</dbReference>
<name>A0A4T0FUJ4_9BASI</name>
<evidence type="ECO:0000313" key="3">
    <source>
        <dbReference type="EMBL" id="TIA91775.1"/>
    </source>
</evidence>
<comment type="caution">
    <text evidence="3">The sequence shown here is derived from an EMBL/GenBank/DDBJ whole genome shotgun (WGS) entry which is preliminary data.</text>
</comment>
<reference evidence="3 4" key="1">
    <citation type="submission" date="2019-03" db="EMBL/GenBank/DDBJ databases">
        <title>Sequencing 23 genomes of Wallemia ichthyophaga.</title>
        <authorList>
            <person name="Gostincar C."/>
        </authorList>
    </citation>
    <scope>NUCLEOTIDE SEQUENCE [LARGE SCALE GENOMIC DNA]</scope>
    <source>
        <strain evidence="3 4">EXF-5753</strain>
    </source>
</reference>
<evidence type="ECO:0000256" key="1">
    <source>
        <dbReference type="SAM" id="MobiDB-lite"/>
    </source>
</evidence>
<organism evidence="3 4">
    <name type="scientific">Wallemia hederae</name>
    <dbReference type="NCBI Taxonomy" id="1540922"/>
    <lineage>
        <taxon>Eukaryota</taxon>
        <taxon>Fungi</taxon>
        <taxon>Dikarya</taxon>
        <taxon>Basidiomycota</taxon>
        <taxon>Wallemiomycotina</taxon>
        <taxon>Wallemiomycetes</taxon>
        <taxon>Wallemiales</taxon>
        <taxon>Wallemiaceae</taxon>
        <taxon>Wallemia</taxon>
    </lineage>
</organism>
<feature type="region of interest" description="Disordered" evidence="1">
    <location>
        <begin position="420"/>
        <end position="498"/>
    </location>
</feature>
<evidence type="ECO:0000256" key="2">
    <source>
        <dbReference type="SAM" id="Phobius"/>
    </source>
</evidence>
<dbReference type="GO" id="GO:0032040">
    <property type="term" value="C:small-subunit processome"/>
    <property type="evidence" value="ECO:0007669"/>
    <property type="project" value="TreeGrafter"/>
</dbReference>
<dbReference type="SUPFAM" id="SSF53448">
    <property type="entry name" value="Nucleotide-diphospho-sugar transferases"/>
    <property type="match status" value="1"/>
</dbReference>
<evidence type="ECO:0000313" key="4">
    <source>
        <dbReference type="Proteomes" id="UP000310189"/>
    </source>
</evidence>
<sequence>MKPSLLPLDAGPSAVLEKRLLESRNKSKYFTTYVLRIPLTYRSIPIPVPRILDLVDDDSSPQHISTRSRRSDRSSHSKFKLLAVLVVVAFAATFIFISLLQKVAQHHQIELPTPFQDPTTLQFSKDELRQIWIDEIHAGHYPSSRKLPESLQFDDYIENPALPPFQYLAPIVQSHIVTPPESHPSPYPLNDSVVPLGPERYYYHRDSHGSAYPPRPIPYSALDLDVVMEHCDFSTQQYVRDCLEVLSLGAGLDVGNHIHRGKLNNWMHHYTSPTPPEQNLASLPQLSNDSNACDPDNPRIFHMFWAGPFTDKPYLALLSFLYTQNLGLHVKEGSNYTQPEACKPQFWVWINPGPAASIPNKNAVRKMFDSLTANPWSSPFLHDRFRDSIKFKMWNTTEQLDGVPELAPFWRDHELFNSGGVRYGSPKKQEKQTQPQKEEQAEDQRLNREAEENEAAQAAAERVEKNKNNVGTTTPTEEEEEEEEEEDDGSMESRVGSTSDANYDRLTVVLSDMARFIVTHRFGGIYIDADTLFLRDWEELWGWSGAFAYRWSRLQSYNTAVFKMHKQSALGSFLFKTALANGFDFHPMTISKYTKDANLDSLLLRLPDALFDSAWLNTEDFQMDRPPFPFFKDYNRFRHLFETPLLDSSAPTAVGFESFYRGAFSYHFHNHWWLPFDPSRNFPDLGSRFSAGEDIARDALRKGAASAPVNPGPKKPSKQDDLHHAFAGDQDRTLEMEDAESNEEHDLSWSTIIKRTFEAYIRGERPNMYGEYIA</sequence>
<dbReference type="Proteomes" id="UP000310189">
    <property type="component" value="Unassembled WGS sequence"/>
</dbReference>
<dbReference type="InterPro" id="IPR029044">
    <property type="entry name" value="Nucleotide-diphossugar_trans"/>
</dbReference>
<feature type="compositionally biased region" description="Acidic residues" evidence="1">
    <location>
        <begin position="476"/>
        <end position="490"/>
    </location>
</feature>
<protein>
    <recommendedName>
        <fullName evidence="5">Alpha 1,4-glycosyltransferase domain-containing protein</fullName>
    </recommendedName>
</protein>
<keyword evidence="2" id="KW-0472">Membrane</keyword>
<keyword evidence="4" id="KW-1185">Reference proteome</keyword>
<keyword evidence="2" id="KW-0812">Transmembrane</keyword>